<proteinExistence type="predicted"/>
<dbReference type="STRING" id="70667.A0A183TJQ2"/>
<name>A0A183TJQ2_SCHSO</name>
<gene>
    <name evidence="1" type="ORF">SSLN_LOCUS16700</name>
</gene>
<evidence type="ECO:0000313" key="1">
    <source>
        <dbReference type="EMBL" id="VDM03086.1"/>
    </source>
</evidence>
<evidence type="ECO:0000313" key="2">
    <source>
        <dbReference type="Proteomes" id="UP000275846"/>
    </source>
</evidence>
<sequence length="89" mass="10882">MDFIKRFFADSTTFISGDARSIQFIKVKREKVCKARDIEVHETSYADIMQRLVRRYLFKRERERDSEGKIFCWKHYHDVSWIAQLMVSW</sequence>
<dbReference type="EMBL" id="UYSU01041419">
    <property type="protein sequence ID" value="VDM03086.1"/>
    <property type="molecule type" value="Genomic_DNA"/>
</dbReference>
<evidence type="ECO:0000313" key="3">
    <source>
        <dbReference type="WBParaSite" id="SSLN_0001733701-mRNA-1"/>
    </source>
</evidence>
<organism evidence="3">
    <name type="scientific">Schistocephalus solidus</name>
    <name type="common">Tapeworm</name>
    <dbReference type="NCBI Taxonomy" id="70667"/>
    <lineage>
        <taxon>Eukaryota</taxon>
        <taxon>Metazoa</taxon>
        <taxon>Spiralia</taxon>
        <taxon>Lophotrochozoa</taxon>
        <taxon>Platyhelminthes</taxon>
        <taxon>Cestoda</taxon>
        <taxon>Eucestoda</taxon>
        <taxon>Diphyllobothriidea</taxon>
        <taxon>Diphyllobothriidae</taxon>
        <taxon>Schistocephalus</taxon>
    </lineage>
</organism>
<reference evidence="1 2" key="2">
    <citation type="submission" date="2018-11" db="EMBL/GenBank/DDBJ databases">
        <authorList>
            <consortium name="Pathogen Informatics"/>
        </authorList>
    </citation>
    <scope>NUCLEOTIDE SEQUENCE [LARGE SCALE GENOMIC DNA]</scope>
    <source>
        <strain evidence="1 2">NST_G2</strain>
    </source>
</reference>
<accession>A0A183TJQ2</accession>
<reference evidence="3" key="1">
    <citation type="submission" date="2016-06" db="UniProtKB">
        <authorList>
            <consortium name="WormBaseParasite"/>
        </authorList>
    </citation>
    <scope>IDENTIFICATION</scope>
</reference>
<dbReference type="Proteomes" id="UP000275846">
    <property type="component" value="Unassembled WGS sequence"/>
</dbReference>
<protein>
    <submittedName>
        <fullName evidence="3">DUF2087 domain-containing protein</fullName>
    </submittedName>
</protein>
<dbReference type="AlphaFoldDB" id="A0A183TJQ2"/>
<dbReference type="OrthoDB" id="2373987at2759"/>
<dbReference type="WBParaSite" id="SSLN_0001733701-mRNA-1">
    <property type="protein sequence ID" value="SSLN_0001733701-mRNA-1"/>
    <property type="gene ID" value="SSLN_0001733701"/>
</dbReference>
<keyword evidence="2" id="KW-1185">Reference proteome</keyword>